<feature type="region of interest" description="Disordered" evidence="8">
    <location>
        <begin position="92"/>
        <end position="113"/>
    </location>
</feature>
<dbReference type="InterPro" id="IPR036837">
    <property type="entry name" value="Cation_efflux_CTD_sf"/>
</dbReference>
<evidence type="ECO:0000313" key="12">
    <source>
        <dbReference type="EMBL" id="GAO50744.1"/>
    </source>
</evidence>
<dbReference type="EMBL" id="BACD03000036">
    <property type="protein sequence ID" value="GAO50744.1"/>
    <property type="molecule type" value="Genomic_DNA"/>
</dbReference>
<evidence type="ECO:0000256" key="7">
    <source>
        <dbReference type="ARBA" id="ARBA00023136"/>
    </source>
</evidence>
<reference evidence="12 13" key="1">
    <citation type="journal article" date="2011" name="J. Gen. Appl. Microbiol.">
        <title>Draft genome sequencing of the enigmatic yeast Saitoella complicata.</title>
        <authorList>
            <person name="Nishida H."/>
            <person name="Hamamoto M."/>
            <person name="Sugiyama J."/>
        </authorList>
    </citation>
    <scope>NUCLEOTIDE SEQUENCE [LARGE SCALE GENOMIC DNA]</scope>
    <source>
        <strain evidence="12 13">NRRL Y-17804</strain>
    </source>
</reference>
<evidence type="ECO:0000259" key="11">
    <source>
        <dbReference type="Pfam" id="PF16916"/>
    </source>
</evidence>
<protein>
    <recommendedName>
        <fullName evidence="14">Cation efflux protein cytoplasmic domain-containing protein</fullName>
    </recommendedName>
</protein>
<evidence type="ECO:0000256" key="2">
    <source>
        <dbReference type="ARBA" id="ARBA00008873"/>
    </source>
</evidence>
<keyword evidence="4 9" id="KW-0812">Transmembrane</keyword>
<keyword evidence="6 9" id="KW-1133">Transmembrane helix</keyword>
<dbReference type="FunFam" id="1.20.1510.10:FF:000021">
    <property type="entry name" value="Solute carrier family 30 (Zinc transporter), member 1"/>
    <property type="match status" value="1"/>
</dbReference>
<dbReference type="NCBIfam" id="TIGR01297">
    <property type="entry name" value="CDF"/>
    <property type="match status" value="1"/>
</dbReference>
<reference evidence="12 13" key="3">
    <citation type="journal article" date="2015" name="Genome Announc.">
        <title>Draft Genome Sequence of the Archiascomycetous Yeast Saitoella complicata.</title>
        <authorList>
            <person name="Yamauchi K."/>
            <person name="Kondo S."/>
            <person name="Hamamoto M."/>
            <person name="Takahashi Y."/>
            <person name="Ogura Y."/>
            <person name="Hayashi T."/>
            <person name="Nishida H."/>
        </authorList>
    </citation>
    <scope>NUCLEOTIDE SEQUENCE [LARGE SCALE GENOMIC DNA]</scope>
    <source>
        <strain evidence="12 13">NRRL Y-17804</strain>
    </source>
</reference>
<evidence type="ECO:0000313" key="13">
    <source>
        <dbReference type="Proteomes" id="UP000033140"/>
    </source>
</evidence>
<dbReference type="InterPro" id="IPR002524">
    <property type="entry name" value="Cation_efflux"/>
</dbReference>
<name>A0A0E9NLM2_SAICN</name>
<feature type="transmembrane region" description="Helical" evidence="9">
    <location>
        <begin position="199"/>
        <end position="221"/>
    </location>
</feature>
<dbReference type="Pfam" id="PF16916">
    <property type="entry name" value="ZT_dimer"/>
    <property type="match status" value="1"/>
</dbReference>
<organism evidence="12 13">
    <name type="scientific">Saitoella complicata (strain BCRC 22490 / CBS 7301 / JCM 7358 / NBRC 10748 / NRRL Y-17804)</name>
    <dbReference type="NCBI Taxonomy" id="698492"/>
    <lineage>
        <taxon>Eukaryota</taxon>
        <taxon>Fungi</taxon>
        <taxon>Dikarya</taxon>
        <taxon>Ascomycota</taxon>
        <taxon>Taphrinomycotina</taxon>
        <taxon>Taphrinomycotina incertae sedis</taxon>
        <taxon>Saitoella</taxon>
    </lineage>
</organism>
<sequence>MSLLVALYAVKLASSTESSPKYTYGWQRAEILGALVNGVFLLALCLSIFMEAVQRFFEPQVITNPLLILVVGSAGLASNIVGLFLFHDHGHGHGGHSHGHSQGHDSSSDNGDIESVLPETVVARHSQNRAHQKGHQHRLSFSSADDIYVHPAQNRRHIHDVADERTALLNDHSEHNHAKPKDNGKGHGHSHGNLNMQGVFLHVLGDALGNVGVIATALFIWKTDFTWKYYADPVISLVITCIIFSSALPLCKSASLILLQGVPAGIDAEDVKEDIQNIKGVVSVHELHIWQLSDVKLIASVHVLVSLPNDTLSSDYMDLAAAIRQCLHSYGVHSCTVQPEFLGDGNDGLHSIQEVTEEADRASCLLACDEDECAENMCCEPANASSPSNGHGHAH</sequence>
<accession>A0A0E9NLM2</accession>
<keyword evidence="13" id="KW-1185">Reference proteome</keyword>
<proteinExistence type="inferred from homology"/>
<evidence type="ECO:0000256" key="8">
    <source>
        <dbReference type="SAM" id="MobiDB-lite"/>
    </source>
</evidence>
<feature type="compositionally biased region" description="Basic residues" evidence="8">
    <location>
        <begin position="92"/>
        <end position="101"/>
    </location>
</feature>
<reference evidence="12 13" key="2">
    <citation type="journal article" date="2014" name="J. Gen. Appl. Microbiol.">
        <title>The early diverging ascomycetous budding yeast Saitoella complicata has three histone deacetylases belonging to the Clr6, Hos2, and Rpd3 lineages.</title>
        <authorList>
            <person name="Nishida H."/>
            <person name="Matsumoto T."/>
            <person name="Kondo S."/>
            <person name="Hamamoto M."/>
            <person name="Yoshikawa H."/>
        </authorList>
    </citation>
    <scope>NUCLEOTIDE SEQUENCE [LARGE SCALE GENOMIC DNA]</scope>
    <source>
        <strain evidence="12 13">NRRL Y-17804</strain>
    </source>
</reference>
<keyword evidence="7 9" id="KW-0472">Membrane</keyword>
<dbReference type="Gene3D" id="1.20.1510.10">
    <property type="entry name" value="Cation efflux protein transmembrane domain"/>
    <property type="match status" value="2"/>
</dbReference>
<evidence type="ECO:0000256" key="9">
    <source>
        <dbReference type="SAM" id="Phobius"/>
    </source>
</evidence>
<evidence type="ECO:0000256" key="3">
    <source>
        <dbReference type="ARBA" id="ARBA00022448"/>
    </source>
</evidence>
<evidence type="ECO:0000256" key="4">
    <source>
        <dbReference type="ARBA" id="ARBA00022692"/>
    </source>
</evidence>
<evidence type="ECO:0000256" key="5">
    <source>
        <dbReference type="ARBA" id="ARBA00022833"/>
    </source>
</evidence>
<dbReference type="SUPFAM" id="SSF160240">
    <property type="entry name" value="Cation efflux protein cytoplasmic domain-like"/>
    <property type="match status" value="1"/>
</dbReference>
<keyword evidence="3" id="KW-0813">Transport</keyword>
<dbReference type="OMA" id="CLFHQHG"/>
<feature type="domain" description="Cation efflux protein cytoplasmic" evidence="11">
    <location>
        <begin position="264"/>
        <end position="340"/>
    </location>
</feature>
<dbReference type="GO" id="GO:0005385">
    <property type="term" value="F:zinc ion transmembrane transporter activity"/>
    <property type="evidence" value="ECO:0007669"/>
    <property type="project" value="TreeGrafter"/>
</dbReference>
<dbReference type="PANTHER" id="PTHR45820:SF4">
    <property type="entry name" value="ZINC TRANSPORTER 63C, ISOFORM F"/>
    <property type="match status" value="1"/>
</dbReference>
<evidence type="ECO:0008006" key="14">
    <source>
        <dbReference type="Google" id="ProtNLM"/>
    </source>
</evidence>
<gene>
    <name evidence="12" type="ORF">G7K_4865-t1</name>
</gene>
<feature type="transmembrane region" description="Helical" evidence="9">
    <location>
        <begin position="65"/>
        <end position="86"/>
    </location>
</feature>
<dbReference type="GO" id="GO:0006882">
    <property type="term" value="P:intracellular zinc ion homeostasis"/>
    <property type="evidence" value="ECO:0007669"/>
    <property type="project" value="TreeGrafter"/>
</dbReference>
<keyword evidence="5" id="KW-0862">Zinc</keyword>
<dbReference type="InterPro" id="IPR027469">
    <property type="entry name" value="Cation_efflux_TMD_sf"/>
</dbReference>
<evidence type="ECO:0000259" key="10">
    <source>
        <dbReference type="Pfam" id="PF01545"/>
    </source>
</evidence>
<feature type="transmembrane region" description="Helical" evidence="9">
    <location>
        <begin position="233"/>
        <end position="250"/>
    </location>
</feature>
<comment type="subcellular location">
    <subcellularLocation>
        <location evidence="1">Membrane</location>
        <topology evidence="1">Multi-pass membrane protein</topology>
    </subcellularLocation>
</comment>
<feature type="domain" description="Cation efflux protein transmembrane" evidence="10">
    <location>
        <begin position="1"/>
        <end position="259"/>
    </location>
</feature>
<dbReference type="Proteomes" id="UP000033140">
    <property type="component" value="Unassembled WGS sequence"/>
</dbReference>
<evidence type="ECO:0000256" key="6">
    <source>
        <dbReference type="ARBA" id="ARBA00022989"/>
    </source>
</evidence>
<dbReference type="InterPro" id="IPR058533">
    <property type="entry name" value="Cation_efflux_TM"/>
</dbReference>
<evidence type="ECO:0000256" key="1">
    <source>
        <dbReference type="ARBA" id="ARBA00004141"/>
    </source>
</evidence>
<dbReference type="GO" id="GO:0016020">
    <property type="term" value="C:membrane"/>
    <property type="evidence" value="ECO:0007669"/>
    <property type="project" value="UniProtKB-SubCell"/>
</dbReference>
<feature type="transmembrane region" description="Helical" evidence="9">
    <location>
        <begin position="31"/>
        <end position="53"/>
    </location>
</feature>
<dbReference type="PANTHER" id="PTHR45820">
    <property type="entry name" value="FI23527P1"/>
    <property type="match status" value="1"/>
</dbReference>
<dbReference type="InterPro" id="IPR027470">
    <property type="entry name" value="Cation_efflux_CTD"/>
</dbReference>
<dbReference type="Pfam" id="PF01545">
    <property type="entry name" value="Cation_efflux"/>
    <property type="match status" value="1"/>
</dbReference>
<comment type="similarity">
    <text evidence="2">Belongs to the cation diffusion facilitator (CDF) transporter (TC 2.A.4) family. SLC30A subfamily.</text>
</comment>
<dbReference type="AlphaFoldDB" id="A0A0E9NLM2"/>
<dbReference type="SUPFAM" id="SSF161111">
    <property type="entry name" value="Cation efflux protein transmembrane domain-like"/>
    <property type="match status" value="1"/>
</dbReference>
<comment type="caution">
    <text evidence="12">The sequence shown here is derived from an EMBL/GenBank/DDBJ whole genome shotgun (WGS) entry which is preliminary data.</text>
</comment>
<dbReference type="STRING" id="698492.A0A0E9NLM2"/>